<dbReference type="AlphaFoldDB" id="A0A254Q4F9"/>
<name>A0A254Q4F9_9BURK</name>
<dbReference type="EMBL" id="NGUO01000015">
    <property type="protein sequence ID" value="OWS70382.1"/>
    <property type="molecule type" value="Genomic_DNA"/>
</dbReference>
<accession>A0A254Q4F9</accession>
<evidence type="ECO:0000313" key="1">
    <source>
        <dbReference type="EMBL" id="OWS70382.1"/>
    </source>
</evidence>
<sequence>MNFQKGRADLLCNYWRNTNLLPKNAMLQDLMARSDVLPLIRQLEFFDCLPRRAPKFIFMDSFAELTDQLFINKLDQWQFCCGYSDLAHSEVFSREYECSGHMPLGKLKSTYLSLFDLFEKRWGRVPIYFLHFPIALESRPLYIERYHAIVQAIQEISKLRPNVRSIEVDGSQVRWPSDAPENIRSFPYHFDDETYLMFKEKDRSNALGALFLKAKAATTVDLTNSILRARTLNILSSIINVGKID</sequence>
<dbReference type="Proteomes" id="UP000198104">
    <property type="component" value="Unassembled WGS sequence"/>
</dbReference>
<keyword evidence="2" id="KW-1185">Reference proteome</keyword>
<reference evidence="1 2" key="1">
    <citation type="submission" date="2017-05" db="EMBL/GenBank/DDBJ databases">
        <title>Polynucleobacter sp. MWH-K35W1 isolated from the permanently anoxic monimolimnion of a meromictic lake.</title>
        <authorList>
            <person name="Hahn M.W."/>
        </authorList>
    </citation>
    <scope>NUCLEOTIDE SEQUENCE [LARGE SCALE GENOMIC DNA]</scope>
    <source>
        <strain evidence="1 2">MWH-K35W1</strain>
    </source>
</reference>
<proteinExistence type="predicted"/>
<evidence type="ECO:0000313" key="2">
    <source>
        <dbReference type="Proteomes" id="UP000198104"/>
    </source>
</evidence>
<organism evidence="1 2">
    <name type="scientific">Polynucleobacter aenigmaticus</name>
    <dbReference type="NCBI Taxonomy" id="1743164"/>
    <lineage>
        <taxon>Bacteria</taxon>
        <taxon>Pseudomonadati</taxon>
        <taxon>Pseudomonadota</taxon>
        <taxon>Betaproteobacteria</taxon>
        <taxon>Burkholderiales</taxon>
        <taxon>Burkholderiaceae</taxon>
        <taxon>Polynucleobacter</taxon>
    </lineage>
</organism>
<comment type="caution">
    <text evidence="1">The sequence shown here is derived from an EMBL/GenBank/DDBJ whole genome shotgun (WGS) entry which is preliminary data.</text>
</comment>
<gene>
    <name evidence="1" type="ORF">CBI30_09510</name>
</gene>
<protein>
    <submittedName>
        <fullName evidence="1">Uncharacterized protein</fullName>
    </submittedName>
</protein>